<reference evidence="1" key="1">
    <citation type="submission" date="2024-06" db="EMBL/GenBank/DDBJ databases">
        <title>Biodegradation of dimethachlon by Arthrobacter sp. K5: mechanistic insights and ecological implications.</title>
        <authorList>
            <person name="Hu S."/>
            <person name="Lu P."/>
        </authorList>
    </citation>
    <scope>NUCLEOTIDE SEQUENCE</scope>
    <source>
        <strain evidence="1">K5</strain>
    </source>
</reference>
<gene>
    <name evidence="1" type="ORF">ABRP34_19400</name>
</gene>
<name>A0AAU8EQE3_9MICC</name>
<dbReference type="RefSeq" id="WP_353711404.1">
    <property type="nucleotide sequence ID" value="NZ_CP159279.1"/>
</dbReference>
<proteinExistence type="predicted"/>
<accession>A0AAU8EQE3</accession>
<dbReference type="EMBL" id="CP159279">
    <property type="protein sequence ID" value="XCH10945.1"/>
    <property type="molecule type" value="Genomic_DNA"/>
</dbReference>
<evidence type="ECO:0008006" key="2">
    <source>
        <dbReference type="Google" id="ProtNLM"/>
    </source>
</evidence>
<dbReference type="AlphaFoldDB" id="A0AAU8EQE3"/>
<sequence>MNIVGLRKPGQNLAAPRPGGGTVAAALLTVGLLLTGCTVTSGPGTPTTTATLAPGAFSTLDDAGVEQIKASRTARLDMSSGTLEKAAVNVEASANFGPEINTRGDGKINLTIVGPTGDVTGKTDRIRFNSGKTRTDFSEVTYFLTTDSREEFYGLIRDGVERYGIDKESAENWISSTESDPGDRSDFSITSGYATGLGVNYDLRYDGSKTTQVIIVHVSPAA</sequence>
<organism evidence="1">
    <name type="scientific">Arthrobacter sp. K5</name>
    <dbReference type="NCBI Taxonomy" id="2839623"/>
    <lineage>
        <taxon>Bacteria</taxon>
        <taxon>Bacillati</taxon>
        <taxon>Actinomycetota</taxon>
        <taxon>Actinomycetes</taxon>
        <taxon>Micrococcales</taxon>
        <taxon>Micrococcaceae</taxon>
        <taxon>Arthrobacter</taxon>
    </lineage>
</organism>
<evidence type="ECO:0000313" key="1">
    <source>
        <dbReference type="EMBL" id="XCH10945.1"/>
    </source>
</evidence>
<protein>
    <recommendedName>
        <fullName evidence="2">Lipoprotein</fullName>
    </recommendedName>
</protein>